<dbReference type="Gene3D" id="1.25.40.570">
    <property type="match status" value="1"/>
</dbReference>
<dbReference type="EMBL" id="AUPL01000168">
    <property type="protein sequence ID" value="ESL12070.1"/>
    <property type="molecule type" value="Genomic_DNA"/>
</dbReference>
<dbReference type="Pfam" id="PF01399">
    <property type="entry name" value="PCI"/>
    <property type="match status" value="1"/>
</dbReference>
<evidence type="ECO:0000259" key="6">
    <source>
        <dbReference type="PROSITE" id="PS50250"/>
    </source>
</evidence>
<feature type="domain" description="PCI" evidence="6">
    <location>
        <begin position="231"/>
        <end position="391"/>
    </location>
</feature>
<evidence type="ECO:0000256" key="4">
    <source>
        <dbReference type="HAMAP-Rule" id="MF_03004"/>
    </source>
</evidence>
<accession>A0A061JCK9</accession>
<keyword evidence="3 4" id="KW-0648">Protein biosynthesis</keyword>
<dbReference type="GO" id="GO:0003743">
    <property type="term" value="F:translation initiation factor activity"/>
    <property type="evidence" value="ECO:0007669"/>
    <property type="project" value="UniProtKB-UniRule"/>
</dbReference>
<comment type="function">
    <text evidence="4">Component of the eukaryotic translation initiation factor 3 (eIF-3) complex, which is involved in protein synthesis of a specialized repertoire of mRNAs and, together with other initiation factors, stimulates binding of mRNA and methionyl-tRNAi to the 40S ribosome. The eIF-3 complex specifically targets and initiates translation of a subset of mRNAs involved in cell proliferation.</text>
</comment>
<dbReference type="Proteomes" id="UP000031737">
    <property type="component" value="Unassembled WGS sequence"/>
</dbReference>
<evidence type="ECO:0000313" key="7">
    <source>
        <dbReference type="EMBL" id="ESL12070.1"/>
    </source>
</evidence>
<dbReference type="SUPFAM" id="SSF46785">
    <property type="entry name" value="Winged helix' DNA-binding domain"/>
    <property type="match status" value="1"/>
</dbReference>
<comment type="caution">
    <text evidence="7">The sequence shown here is derived from an EMBL/GenBank/DDBJ whole genome shotgun (WGS) entry which is preliminary data.</text>
</comment>
<protein>
    <recommendedName>
        <fullName evidence="4 5">Eukaryotic translation initiation factor 3 subunit E</fullName>
        <shortName evidence="4">eIF3e</shortName>
    </recommendedName>
    <alternativeName>
        <fullName evidence="4">Eukaryotic translation initiation factor 3 subunit 6</fullName>
    </alternativeName>
</protein>
<keyword evidence="2 4" id="KW-0396">Initiation factor</keyword>
<dbReference type="InterPro" id="IPR016650">
    <property type="entry name" value="eIF3e"/>
</dbReference>
<dbReference type="InterPro" id="IPR036390">
    <property type="entry name" value="WH_DNA-bd_sf"/>
</dbReference>
<dbReference type="VEuPathDB" id="TriTrypDB:TRSC58_00168"/>
<reference evidence="7 8" key="1">
    <citation type="submission" date="2013-07" db="EMBL/GenBank/DDBJ databases">
        <authorList>
            <person name="Stoco P.H."/>
            <person name="Wagner G."/>
            <person name="Gerber A."/>
            <person name="Zaha A."/>
            <person name="Thompson C."/>
            <person name="Bartholomeu D.C."/>
            <person name="Luckemeyer D.D."/>
            <person name="Bahia D."/>
            <person name="Loreto E."/>
            <person name="Prestes E.B."/>
            <person name="Lima F.M."/>
            <person name="Rodrigues-Luiz G."/>
            <person name="Vallejo G.A."/>
            <person name="Filho J.F."/>
            <person name="Monteiro K.M."/>
            <person name="Tyler K.M."/>
            <person name="de Almeida L.G."/>
            <person name="Ortiz M.F."/>
            <person name="Siervo M.A."/>
            <person name="de Moraes M.H."/>
            <person name="Cunha O.L."/>
            <person name="Mendonca-Neto R."/>
            <person name="Silva R."/>
            <person name="Teixeira S.M."/>
            <person name="Murta S.M."/>
            <person name="Sincero T.C."/>
            <person name="Mendes T.A."/>
            <person name="Urmenyi T.P."/>
            <person name="Silva V.G."/>
            <person name="da Rocha W.D."/>
            <person name="Andersson B."/>
            <person name="Romanha A.J."/>
            <person name="Steindel M."/>
            <person name="de Vasconcelos A.T."/>
            <person name="Grisard E.C."/>
        </authorList>
    </citation>
    <scope>NUCLEOTIDE SEQUENCE [LARGE SCALE GENOMIC DNA]</scope>
    <source>
        <strain evidence="7 8">SC58</strain>
    </source>
</reference>
<dbReference type="PIRSF" id="PIRSF016255">
    <property type="entry name" value="eIF3e_su6"/>
    <property type="match status" value="1"/>
</dbReference>
<dbReference type="OrthoDB" id="417252at2759"/>
<dbReference type="GO" id="GO:0071540">
    <property type="term" value="C:eukaryotic translation initiation factor 3 complex, eIF3e"/>
    <property type="evidence" value="ECO:0007669"/>
    <property type="project" value="UniProtKB-UniRule"/>
</dbReference>
<dbReference type="GO" id="GO:0001732">
    <property type="term" value="P:formation of cytoplasmic translation initiation complex"/>
    <property type="evidence" value="ECO:0007669"/>
    <property type="project" value="UniProtKB-UniRule"/>
</dbReference>
<keyword evidence="8" id="KW-1185">Reference proteome</keyword>
<dbReference type="PANTHER" id="PTHR10317">
    <property type="entry name" value="EUKARYOTIC TRANSLATION INITIATION FACTOR 3 SUBUNIT E"/>
    <property type="match status" value="1"/>
</dbReference>
<dbReference type="AlphaFoldDB" id="A0A061JCK9"/>
<evidence type="ECO:0000256" key="3">
    <source>
        <dbReference type="ARBA" id="ARBA00022917"/>
    </source>
</evidence>
<dbReference type="GO" id="GO:0016282">
    <property type="term" value="C:eukaryotic 43S preinitiation complex"/>
    <property type="evidence" value="ECO:0007669"/>
    <property type="project" value="UniProtKB-UniRule"/>
</dbReference>
<evidence type="ECO:0000256" key="1">
    <source>
        <dbReference type="ARBA" id="ARBA00022490"/>
    </source>
</evidence>
<dbReference type="GO" id="GO:0033290">
    <property type="term" value="C:eukaryotic 48S preinitiation complex"/>
    <property type="evidence" value="ECO:0007669"/>
    <property type="project" value="UniProtKB-UniRule"/>
</dbReference>
<keyword evidence="1 4" id="KW-0963">Cytoplasm</keyword>
<dbReference type="PROSITE" id="PS50250">
    <property type="entry name" value="PCI"/>
    <property type="match status" value="1"/>
</dbReference>
<comment type="similarity">
    <text evidence="4 5">Belongs to the eIF-3 subunit E family.</text>
</comment>
<evidence type="ECO:0000256" key="5">
    <source>
        <dbReference type="PIRNR" id="PIRNR016255"/>
    </source>
</evidence>
<comment type="subcellular location">
    <subcellularLocation>
        <location evidence="4 5">Cytoplasm</location>
    </subcellularLocation>
</comment>
<dbReference type="HAMAP" id="MF_03004">
    <property type="entry name" value="eIF3e"/>
    <property type="match status" value="1"/>
</dbReference>
<proteinExistence type="inferred from homology"/>
<dbReference type="InterPro" id="IPR019010">
    <property type="entry name" value="eIF3e_N"/>
</dbReference>
<gene>
    <name evidence="7" type="ORF">TRSC58_00168</name>
</gene>
<evidence type="ECO:0000256" key="2">
    <source>
        <dbReference type="ARBA" id="ARBA00022540"/>
    </source>
</evidence>
<comment type="subunit">
    <text evidence="4 5">Component of the eukaryotic translation initiation factor 3 (eIF-3) complex.</text>
</comment>
<sequence length="407" mass="46389">MTEMLRCVLPHLDKHLALGLLYFYDEQGYDVADALRAVQAKTALTAEGEVSVEQERKIKETAQRARPALEEFFEKNDTENGTYQFKLTASEIDALRSNRELSRDVLESKGITRNVMKAMMELAYLCYDAARYTDASELLSLCQCVVGYELDQNTLLWGKLVSDMCTCNWPSAIAVAEKLRRQQNADVFEEDIFRVATTTTTRERAWLLHWVLFPFFKGGNQYSTHLLNFVFDFKTNFVYQSVVETVCPHYLRYICAAAILNKQRRSALRNAAAMVANVYEYSDPITQLVHAIINRQSFEDALALLPEVRSTALGDYFLSLHAHEIVENARRLIFARYMMTHCVVSIPYAADKLGMSTAEAEVWLASLISETKQRAKIDSVAEQMVVGSQVRSVHQTVLDKLEVVDRR</sequence>
<dbReference type="InterPro" id="IPR000717">
    <property type="entry name" value="PCI_dom"/>
</dbReference>
<organism evidence="7 8">
    <name type="scientific">Trypanosoma rangeli SC58</name>
    <dbReference type="NCBI Taxonomy" id="429131"/>
    <lineage>
        <taxon>Eukaryota</taxon>
        <taxon>Discoba</taxon>
        <taxon>Euglenozoa</taxon>
        <taxon>Kinetoplastea</taxon>
        <taxon>Metakinetoplastina</taxon>
        <taxon>Trypanosomatida</taxon>
        <taxon>Trypanosomatidae</taxon>
        <taxon>Trypanosoma</taxon>
        <taxon>Herpetosoma</taxon>
    </lineage>
</organism>
<evidence type="ECO:0000313" key="8">
    <source>
        <dbReference type="Proteomes" id="UP000031737"/>
    </source>
</evidence>
<name>A0A061JCK9_TRYRA</name>
<dbReference type="SMART" id="SM01186">
    <property type="entry name" value="eIF3_N"/>
    <property type="match status" value="1"/>
</dbReference>